<dbReference type="InterPro" id="IPR004273">
    <property type="entry name" value="Dynein_heavy_D6_P-loop"/>
</dbReference>
<dbReference type="Gene3D" id="1.10.8.710">
    <property type="match status" value="1"/>
</dbReference>
<feature type="coiled-coil region" evidence="14">
    <location>
        <begin position="3278"/>
        <end position="3365"/>
    </location>
</feature>
<dbReference type="InterPro" id="IPR041658">
    <property type="entry name" value="AAA_lid_11"/>
</dbReference>
<keyword evidence="7" id="KW-0067">ATP-binding</keyword>
<evidence type="ECO:0000259" key="15">
    <source>
        <dbReference type="SMART" id="SM00382"/>
    </source>
</evidence>
<reference evidence="16 17" key="1">
    <citation type="journal article" date="2022" name="Front. Cell. Infect. Microbiol.">
        <title>The Genomes of Two Strains of Taenia crassiceps the Animal Model for the Study of Human Cysticercosis.</title>
        <authorList>
            <person name="Bobes R.J."/>
            <person name="Estrada K."/>
            <person name="Rios-Valencia D.G."/>
            <person name="Calderon-Gallegos A."/>
            <person name="de la Torre P."/>
            <person name="Carrero J.C."/>
            <person name="Sanchez-Flores A."/>
            <person name="Laclette J.P."/>
        </authorList>
    </citation>
    <scope>NUCLEOTIDE SEQUENCE [LARGE SCALE GENOMIC DNA]</scope>
    <source>
        <strain evidence="16">WFUcys</strain>
    </source>
</reference>
<evidence type="ECO:0000256" key="1">
    <source>
        <dbReference type="ARBA" id="ARBA00004430"/>
    </source>
</evidence>
<feature type="domain" description="AAA+ ATPase" evidence="15">
    <location>
        <begin position="2315"/>
        <end position="2444"/>
    </location>
</feature>
<evidence type="ECO:0000256" key="6">
    <source>
        <dbReference type="ARBA" id="ARBA00022741"/>
    </source>
</evidence>
<evidence type="ECO:0000313" key="16">
    <source>
        <dbReference type="EMBL" id="KAL5106126.1"/>
    </source>
</evidence>
<keyword evidence="11" id="KW-0505">Motor protein</keyword>
<dbReference type="Gene3D" id="1.20.1270.280">
    <property type="match status" value="1"/>
</dbReference>
<evidence type="ECO:0000256" key="13">
    <source>
        <dbReference type="ARBA" id="ARBA00023273"/>
    </source>
</evidence>
<name>A0ABR4Q8U9_9CEST</name>
<comment type="caution">
    <text evidence="16">The sequence shown here is derived from an EMBL/GenBank/DDBJ whole genome shotgun (WGS) entry which is preliminary data.</text>
</comment>
<dbReference type="InterPro" id="IPR027417">
    <property type="entry name" value="P-loop_NTPase"/>
</dbReference>
<evidence type="ECO:0000256" key="14">
    <source>
        <dbReference type="SAM" id="Coils"/>
    </source>
</evidence>
<dbReference type="PANTHER" id="PTHR46532">
    <property type="entry name" value="MALE FERTILITY FACTOR KL5"/>
    <property type="match status" value="1"/>
</dbReference>
<evidence type="ECO:0000256" key="12">
    <source>
        <dbReference type="ARBA" id="ARBA00023212"/>
    </source>
</evidence>
<keyword evidence="4" id="KW-0493">Microtubule</keyword>
<dbReference type="InterPro" id="IPR041228">
    <property type="entry name" value="Dynein_C"/>
</dbReference>
<dbReference type="InterPro" id="IPR042222">
    <property type="entry name" value="Dynein_2_N"/>
</dbReference>
<feature type="domain" description="AAA+ ATPase" evidence="15">
    <location>
        <begin position="2644"/>
        <end position="2841"/>
    </location>
</feature>
<dbReference type="InterPro" id="IPR043160">
    <property type="entry name" value="Dynein_C_barrel"/>
</dbReference>
<dbReference type="EMBL" id="JAKROA010000006">
    <property type="protein sequence ID" value="KAL5106126.1"/>
    <property type="molecule type" value="Genomic_DNA"/>
</dbReference>
<dbReference type="Pfam" id="PF18198">
    <property type="entry name" value="AAA_lid_11"/>
    <property type="match status" value="1"/>
</dbReference>
<evidence type="ECO:0000256" key="9">
    <source>
        <dbReference type="ARBA" id="ARBA00023054"/>
    </source>
</evidence>
<feature type="domain" description="AAA+ ATPase" evidence="15">
    <location>
        <begin position="2034"/>
        <end position="2171"/>
    </location>
</feature>
<gene>
    <name evidence="16" type="ORF">TcWFU_003172</name>
</gene>
<evidence type="ECO:0000256" key="11">
    <source>
        <dbReference type="ARBA" id="ARBA00023175"/>
    </source>
</evidence>
<evidence type="ECO:0000256" key="2">
    <source>
        <dbReference type="ARBA" id="ARBA00008887"/>
    </source>
</evidence>
<dbReference type="InterPro" id="IPR026983">
    <property type="entry name" value="DHC"/>
</dbReference>
<dbReference type="Gene3D" id="6.10.140.1060">
    <property type="match status" value="1"/>
</dbReference>
<evidence type="ECO:0000256" key="3">
    <source>
        <dbReference type="ARBA" id="ARBA00022490"/>
    </source>
</evidence>
<keyword evidence="17" id="KW-1185">Reference proteome</keyword>
<dbReference type="Gene3D" id="3.10.490.20">
    <property type="match status" value="1"/>
</dbReference>
<dbReference type="InterPro" id="IPR035699">
    <property type="entry name" value="AAA_6"/>
</dbReference>
<dbReference type="Pfam" id="PF03028">
    <property type="entry name" value="Dynein_heavy"/>
    <property type="match status" value="1"/>
</dbReference>
<keyword evidence="9 14" id="KW-0175">Coiled coil</keyword>
<dbReference type="Gene3D" id="1.10.8.1220">
    <property type="match status" value="1"/>
</dbReference>
<dbReference type="Pfam" id="PF17857">
    <property type="entry name" value="AAA_lid_1"/>
    <property type="match status" value="1"/>
</dbReference>
<dbReference type="InterPro" id="IPR035706">
    <property type="entry name" value="AAA_9"/>
</dbReference>
<keyword evidence="12" id="KW-0206">Cytoskeleton</keyword>
<dbReference type="Pfam" id="PF12774">
    <property type="entry name" value="AAA_6"/>
    <property type="match status" value="1"/>
</dbReference>
<dbReference type="InterPro" id="IPR024743">
    <property type="entry name" value="Dynein_HC_stalk"/>
</dbReference>
<dbReference type="InterPro" id="IPR042228">
    <property type="entry name" value="Dynein_linker_3"/>
</dbReference>
<dbReference type="Pfam" id="PF18199">
    <property type="entry name" value="Dynein_C"/>
    <property type="match status" value="1"/>
</dbReference>
<accession>A0ABR4Q8U9</accession>
<dbReference type="InterPro" id="IPR003593">
    <property type="entry name" value="AAA+_ATPase"/>
</dbReference>
<keyword evidence="8" id="KW-0243">Dynein</keyword>
<dbReference type="InterPro" id="IPR041466">
    <property type="entry name" value="Dynein_AAA5_ext"/>
</dbReference>
<dbReference type="InterPro" id="IPR013602">
    <property type="entry name" value="Dynein_heavy_linker"/>
</dbReference>
<dbReference type="SMART" id="SM00382">
    <property type="entry name" value="AAA"/>
    <property type="match status" value="4"/>
</dbReference>
<dbReference type="Gene3D" id="1.10.8.720">
    <property type="entry name" value="Region D6 of dynein motor"/>
    <property type="match status" value="1"/>
</dbReference>
<dbReference type="Gene3D" id="1.20.920.30">
    <property type="match status" value="1"/>
</dbReference>
<dbReference type="Pfam" id="PF17852">
    <property type="entry name" value="Dynein_AAA_lid"/>
    <property type="match status" value="1"/>
</dbReference>
<comment type="subcellular location">
    <subcellularLocation>
        <location evidence="1">Cytoplasm</location>
        <location evidence="1">Cytoskeleton</location>
        <location evidence="1">Cilium axoneme</location>
    </subcellularLocation>
</comment>
<dbReference type="Pfam" id="PF12775">
    <property type="entry name" value="AAA_7"/>
    <property type="match status" value="1"/>
</dbReference>
<evidence type="ECO:0000256" key="5">
    <source>
        <dbReference type="ARBA" id="ARBA00022737"/>
    </source>
</evidence>
<keyword evidence="3" id="KW-0963">Cytoplasm</keyword>
<dbReference type="Pfam" id="PF12777">
    <property type="entry name" value="MT"/>
    <property type="match status" value="1"/>
</dbReference>
<comment type="similarity">
    <text evidence="2">Belongs to the dynein heavy chain family.</text>
</comment>
<organism evidence="16 17">
    <name type="scientific">Taenia crassiceps</name>
    <dbReference type="NCBI Taxonomy" id="6207"/>
    <lineage>
        <taxon>Eukaryota</taxon>
        <taxon>Metazoa</taxon>
        <taxon>Spiralia</taxon>
        <taxon>Lophotrochozoa</taxon>
        <taxon>Platyhelminthes</taxon>
        <taxon>Cestoda</taxon>
        <taxon>Eucestoda</taxon>
        <taxon>Cyclophyllidea</taxon>
        <taxon>Taeniidae</taxon>
        <taxon>Taenia</taxon>
    </lineage>
</organism>
<dbReference type="Pfam" id="PF08393">
    <property type="entry name" value="DHC_N2"/>
    <property type="match status" value="1"/>
</dbReference>
<dbReference type="Proteomes" id="UP001651158">
    <property type="component" value="Unassembled WGS sequence"/>
</dbReference>
<dbReference type="SUPFAM" id="SSF52540">
    <property type="entry name" value="P-loop containing nucleoside triphosphate hydrolases"/>
    <property type="match status" value="4"/>
</dbReference>
<evidence type="ECO:0000313" key="17">
    <source>
        <dbReference type="Proteomes" id="UP001651158"/>
    </source>
</evidence>
<feature type="coiled-coil region" evidence="14">
    <location>
        <begin position="3863"/>
        <end position="3890"/>
    </location>
</feature>
<dbReference type="Pfam" id="PF08385">
    <property type="entry name" value="DHC_N1"/>
    <property type="match status" value="2"/>
</dbReference>
<dbReference type="Gene3D" id="1.10.472.130">
    <property type="match status" value="1"/>
</dbReference>
<keyword evidence="13" id="KW-0966">Cell projection</keyword>
<dbReference type="Pfam" id="PF12780">
    <property type="entry name" value="AAA_8"/>
    <property type="match status" value="1"/>
</dbReference>
<evidence type="ECO:0000256" key="4">
    <source>
        <dbReference type="ARBA" id="ARBA00022701"/>
    </source>
</evidence>
<proteinExistence type="inferred from homology"/>
<keyword evidence="5" id="KW-0677">Repeat</keyword>
<keyword evidence="6" id="KW-0547">Nucleotide-binding</keyword>
<dbReference type="Gene3D" id="3.40.50.300">
    <property type="entry name" value="P-loop containing nucleotide triphosphate hydrolases"/>
    <property type="match status" value="5"/>
</dbReference>
<dbReference type="InterPro" id="IPR041589">
    <property type="entry name" value="DNAH3_AAA_lid_1"/>
</dbReference>
<protein>
    <submittedName>
        <fullName evidence="16">Dynein heavy chain 8 axonemal</fullName>
    </submittedName>
</protein>
<evidence type="ECO:0000256" key="10">
    <source>
        <dbReference type="ARBA" id="ARBA00023069"/>
    </source>
</evidence>
<dbReference type="InterPro" id="IPR042219">
    <property type="entry name" value="AAA_lid_11_sf"/>
</dbReference>
<dbReference type="InterPro" id="IPR043157">
    <property type="entry name" value="Dynein_AAA1S"/>
</dbReference>
<feature type="coiled-coil region" evidence="14">
    <location>
        <begin position="3499"/>
        <end position="3547"/>
    </location>
</feature>
<dbReference type="Gene3D" id="1.20.58.1120">
    <property type="match status" value="1"/>
</dbReference>
<dbReference type="PANTHER" id="PTHR46532:SF4">
    <property type="entry name" value="AAA+ ATPASE DOMAIN-CONTAINING PROTEIN"/>
    <property type="match status" value="1"/>
</dbReference>
<feature type="domain" description="AAA+ ATPase" evidence="15">
    <location>
        <begin position="3012"/>
        <end position="3200"/>
    </location>
</feature>
<dbReference type="Pfam" id="PF12781">
    <property type="entry name" value="AAA_9"/>
    <property type="match status" value="1"/>
</dbReference>
<dbReference type="Gene3D" id="1.20.140.100">
    <property type="entry name" value="Dynein heavy chain, N-terminal domain 2"/>
    <property type="match status" value="1"/>
</dbReference>
<dbReference type="Gene3D" id="3.20.180.20">
    <property type="entry name" value="Dynein heavy chain, N-terminal domain 2"/>
    <property type="match status" value="1"/>
</dbReference>
<evidence type="ECO:0000256" key="8">
    <source>
        <dbReference type="ARBA" id="ARBA00023017"/>
    </source>
</evidence>
<evidence type="ECO:0000256" key="7">
    <source>
        <dbReference type="ARBA" id="ARBA00022840"/>
    </source>
</evidence>
<dbReference type="InterPro" id="IPR013594">
    <property type="entry name" value="Dynein_heavy_tail"/>
</dbReference>
<sequence>MFRRVTGTTDSITPVHECLIGYIVNILGIPRRVTLRALLNSENKSICSDFLQAKGPTSAALVVGIQSLNDRPFDPSMVAAFQIKFSNAAFFPPKVEGILFLDIAPEEGPITEHNFKLRVLIMRRPYPIPDMYNWLTQIIRAFFIPAMQAQEANLGMMTQQIKQAFIFDVNEYLEALETNDMCSKERFKLAACRDIDLEALKGSQRIQEAARNLEELGLLEECVCHWMRQVSLEVQEIDMIREETPNSGPRTEMRFWRQRATRFNLIMKEMNTPLAKKVLNVLSVACSNTLPTWKEMDNRVVAIHSEALRNAKFLQVVIQRCNPLYRYEIITNQMIISCRGYVADCGRGAIWSQDLDQLAERLKDCIELNQAYQNAYHKVQKSTREDQKVMKFSETQIFGDFNAFVTRVEALLYIIESIKTYAVLKNVAFDGRDELVKHFDTICNFITSRSYDFLDVENAQFVEDFEHFGSEMKILQENLQAAYNAQCSRYPTVLLNLQQAMRLKRAHLPIVEQESRYRRLISQLRDEFKEIGEIYARDADSPPLQRNFPPYSGRIAWARNYYLRMAEPMLMMWVQSPSICNSREGQRTIRQFNRIGETLVAYEITILGQLSGLHASILTIQKTSSQVTYVANFDENIQMLLREIVCLDRLGCPIPALGGELHRRALFLKKRLDKVQNMLRYKNRVEQTIPPDLEKLSVVRIHRINEALAPGLYIHDWYSSLFDKWIENCESVIRGLERAVKGAKDILNYQIDPTLAAMEQCKFVRFPDQPETHLYELPSGRGNATVLTAAFPTIAFAATSAGVASSGASVVSNRTSASAGFYLQSRREPGVGWSLGDFIRTTVEQANNAASSLQQLSQIVFGAAEAYATTALTDFDAFVKVFGERYHKEGSEISSSIDADEAAGSHFTSLSTAEIKEDDNETSSHQEVKRIIMQTASAVDELTRSFGQLAVEAVIKSVRGSLDDLWRIFGSRECLGLLKDVEVGTKIRAGNLKPTATVRCEVVLHGDHLNLRPSLEEIQSGLKNGIKAILLSTKNIGKWSDVGRARNSVLAWITNKKKKAGGAHVETVNELTSFTDAVGIRNRGSRSSLRFSGIQASPNSTVSPRHVSAVHGSSVQTNEQDVNCYTDVRHDKEIYKIQSLLLTWTNSMKKVNFLPGGQIIELSSVISPFQDFLHLWTTSPLDRLQEFLTEHSAPTIAELEEVCAKLYEVERGLVDLYDIYYIGPLEIHTSGFKYQALRRLKEHQQVFVDLCVERLIHPVFAEMAHIEATDRIISKPPKSIADISTVMEAISNFRGFEIAVEMKIMLAEEAQQMLSKYQAPLSMEIVDRIEAVRWIFYRVKDRIGKAMDELLTVQHTYQEDLRQRAIILKDEIDDFIEAFHLKGPREPNISQTEAMDRQMIFRNNYERLMMKADEILRGQRLFGLPEMSLTNLRGVGKQMEMLQRLYSLYSNVHSVVNEFRETPWKEVNFQEIDHTLLTLQTRQLYTLRCRKLPSVLKSSTLYSDLETKLSVLVGKLPILQMFRNPAMKSRHWAVISQITGHPNIDPEVESMLPTKVIIDLPIGPDDGARREAVEDVCVGATREKEIEVKLQRVAQDWEEQEFVLSPFKNRGELLLKGSRIAEIQSLLEDSLMTLTSLSNSRQVMTTYLSLSLVRSYITTRFNKPFKNSIAKWVNNLTTVNEVLDYWVKVQSLWVYLEAVFVGGDIGRQLPQEARRFAAVDKSWIKIIDRARETPSVVVCCTSDATLLELLPRMLEQLEMCQRSLSGYLESKRLLFPRFFFVSDPVLLEILGQASAPEAIQPHLLTIFDSIHHLQFERESSWASAAYSASNEELSLNPQLRCEGAVEMWLMRLLMTVKYSLLDSIRITHIRLMDAEVNLQQLFDEQICQLAILAIQMVWTQDATAALNDPRENSKIMADVGQKFTTLLEMLISRTTANLSPRERTKYETLITIHLHQKDVFDDIVQQGIRSQDDFDWLKQTRVYFMEENTMCVVSITNVNFEYQYEFLGCTERLVITPLTDRCYITLAQALNMCYGGAPAGPAGTGKTETVKDMGRCLGQYVVVFNCSDQMDFRGLGRIFKGLAQSGAWGCFDEFNRIELPVLSVAAQQIAIVLFAKRDQRKDFVFSDGDVITLNPEFGIFITMNPGYAGRQELPENLKMNFRTVAMMVPDRLIIIRVKMASCGIIDNLTLAKKFFYLYNLCEEQLSHQVHYDFGLRNILSVLRTLGAVRRSSPEEGENKIVMRVLRDMNLSKLVDQDEPLFLSILRDLFPGVNLGRNLRDPAIGEPLEHNAKEMKLIAYRPWILKVLQLYETQKVRHGLMILGPSGSGKTKCVELLLKTLSEVDEVRREVRMNPKAITASQMFGRLDVATNDWTDGIFSTLWRRTTRMKPKEHCWLVLDGPVDAIWIENLNSVLDDNMTLTLANGDRIPMAPRCKILFEVDNVDNASPATISRNGMVFFSSSTINWEPLIKAWINSRLIAQRARLTELATAVLPPMIKFVTREIHVKMPFLEAFYVTQLCTVFEAICSPADVTEPILVEMYFLFALTWSFGALLERSDRPKFDEYLRNTKVFGKLLMPPPLIRGKAVTIFDYKIDHQQGRWDYWGLSVPSYDYPKWGYVEFERVLVPNQDNVITEFLVRSVCKTGRSVLLFGESGTAKTAIINKYMQSFNEDTDIARNCNFSSATTPFSFQTSMETFVDKRVGFTFGPPLGKKLTIFIDDISMPVVNEWGDQVANEIVRQTMECGGFYSLRKPGDFITIVDVQFTAAMVTPGGGRNDIPMRLKRQFCMFNCSLPGDASIDTIFTTIAVGHFSMDRGFTREIQELAITLVPLTRRIWASVKAKMLPTPRNFHYIFNLRDLSRIWRGITFATSEIYQTREYLILLWKNEVTRVLSDKLTSQEDKSWFADNLQQQTISFFGEGMNALLNHKVSFCDFIRLEEENNESKSNESASESPFEPIKHYEPVFEIEALRQRLMKFLEAMNAESHGTPMKVVFFNQIIGHIVRVCRALRSDRGNVLMVGVGGCGKDTTIKLATYVCGYRLFTINTRSVYTVANLLEDIKLIYRRAGMEGKGIVFQFSDTNVKDEIFLDHINNILMGGMVETYFNREELEEAGNSIITIFRRENPRQSCEGRQLIDFFLSRARRHMHIALLFSPMGERFRARALAFPGLVAGCTIDWFHAWPRDALIACAQRVLQEPSPLAPVLTNPTICAACVNIVADIHLYVDRMCTNYARITRRTNHITPRTFFHFLNACKTIYGRKFAELTEIAHRMDTGVRRLQEARESIAFLKTELAVAEEDLKKANHLAEKVLERVLQETETAAGAKSRVEVLKQRCEEIVQSMEKDREEAQDKLVAAEPALKEAEEALNTIKVGDIATVRKLQKPPNLIMRIMDCVNILFYRPMVPIQIDPEKPTFFAPSWGESIRFMSNQNFLTLLINYPKHVLTEEMIDLLEPYTSAPDYNPRSARKTCGNVAGLLQWTLAIMKYFFVSKVVVPLQDSLKKSEQLLERAQGQLTEVESELKEKTVVLNNVQAEHEVAMRRKQKLKDEADLCIRRMDTANQLIEGLSSEATRWSETSRYHKEEIVLLTGNAITLAVFLTYMGGFNQAVRFSTLKYCTRLLHKYGVPQSERLDCIKALASPTTVNEWNMQGLPLDELSIQNAIIATAQLRYPLLIDPQGQGKRWLINLYASRVNVTSVSNKKFKTDVEDALNSGKNLIVEGIMDDLDPGLDQLITQSFYVVGTTLQVKIWDFETTVDPKFQLFLTTQLSNPVFTPELLANAVLIDFNVTVKGLEDQLLAHVVSVERARLESLRLELLNRTVENKKRIEALQINLLHRLADTKGSLVDDQDLLEVLKSTKATSEEVMEQLAKSKQAEAEIEEAREEYRPVAERGALIFFLLEDMAKVNRMYETGLPQFLVLFNEALMDSEESSGTQKRIQKIVKYMTKCMWRFYTRGYYKKDFVMFTLSLALRIELQMKNIYRDELEVFLKGGSALTLLGCPPKPAKWIADDVWLNINALSRLPTFTLLVDQVIGSERRWRRWHEVEAPEEGVFPLNYDADLSTFERLLFIRTWCPDRVVHQARKYIRETLGHRFAEEAIPNVEEIYADSTPRTPIINLLTVGADPTLLIEQLAHRMQTELRFISMGQGQEVHARRYIGQAMRQGSWVLLQNCHLCLDYINELSTLLAGLQTESEAHHRGPTDALSRTDTVDESVIDQHTPLATIGYMSSKKLVTSDQFRLWITTEEHSRFPVSFLQMSVKFTNQPPEGLRSGLIKTFSDISQDLLDACVSMHWKVVLYTLAFLHRTLEGRRKFTPIGWSVPYEFNLADYSASVEFMRGHIDEIEVMKKNIKSSGIDWKCVRYLLSEIQFGGRITDPEDTVIMVTLTKHMFKERMFQADFELAPGYSIPQLSTVNQYLGYIYSLPSQESPESIHLHPNAEIAYSTQFSNSMIASIQAITDLEVIQDIEGVAGIYEAFDTTTGPTKEMQVRDICESMLSTLPPPYDPFTLPEQLSALGSLKPIVIFLRQEIDCISKLLKVTKRVLANLVDAIDGKIVLNESLRDALDSIYISKVPSIWLRISWEASTLGFWFTELKERNDQLHSWLSTGAPHSFWFPGFFNPMGLLTALRQEVSRAHSGWSLEFVSLQTTVTKRLHEEVTESPKEGLYIHGLFLQAASWDRRSSRIVEPRPKQLFDSLPVIHITTRYELTAEEMRYQQQKIIDENAALLVQQNNSSVVRRPASRLQYRCCLALIFSPTNAEEDVDGCGGKPRGTQLRIAAVILHLIQTRSGTASTIASTLPNFKAQVARARQWT</sequence>
<dbReference type="InterPro" id="IPR024317">
    <property type="entry name" value="Dynein_heavy_chain_D4_dom"/>
</dbReference>
<keyword evidence="10" id="KW-0969">Cilium</keyword>
<dbReference type="Gene3D" id="1.20.920.20">
    <property type="match status" value="1"/>
</dbReference>